<dbReference type="GO" id="GO:0015074">
    <property type="term" value="P:DNA integration"/>
    <property type="evidence" value="ECO:0007669"/>
    <property type="project" value="InterPro"/>
</dbReference>
<evidence type="ECO:0000313" key="2">
    <source>
        <dbReference type="EMBL" id="EMY02639.1"/>
    </source>
</evidence>
<protein>
    <submittedName>
        <fullName evidence="2">Integrase core domain protein</fullName>
    </submittedName>
</protein>
<evidence type="ECO:0000313" key="3">
    <source>
        <dbReference type="Proteomes" id="UP000012329"/>
    </source>
</evidence>
<name>A0A829D112_LEPIR</name>
<dbReference type="AlphaFoldDB" id="A0A829D112"/>
<organism evidence="2 3">
    <name type="scientific">Leptospira interrogans str. 2002000626</name>
    <dbReference type="NCBI Taxonomy" id="996803"/>
    <lineage>
        <taxon>Bacteria</taxon>
        <taxon>Pseudomonadati</taxon>
        <taxon>Spirochaetota</taxon>
        <taxon>Spirochaetia</taxon>
        <taxon>Leptospirales</taxon>
        <taxon>Leptospiraceae</taxon>
        <taxon>Leptospira</taxon>
    </lineage>
</organism>
<reference evidence="2 3" key="1">
    <citation type="submission" date="2013-02" db="EMBL/GenBank/DDBJ databases">
        <authorList>
            <person name="Harkins D.M."/>
            <person name="Durkin A.S."/>
            <person name="Brinkac L.M."/>
            <person name="Haft D.H."/>
            <person name="Selengut J.D."/>
            <person name="Sanka R."/>
            <person name="DePew J."/>
            <person name="Purushe J."/>
            <person name="Whelen A.C."/>
            <person name="Vinetz J.M."/>
            <person name="Sutton G.G."/>
            <person name="Nierman W.C."/>
            <person name="Fouts D.E."/>
        </authorList>
    </citation>
    <scope>NUCLEOTIDE SEQUENCE [LARGE SCALE GENOMIC DNA]</scope>
    <source>
        <strain evidence="2 3">2002000626</strain>
    </source>
</reference>
<dbReference type="PROSITE" id="PS50994">
    <property type="entry name" value="INTEGRASE"/>
    <property type="match status" value="1"/>
</dbReference>
<accession>A0A829D112</accession>
<dbReference type="InterPro" id="IPR036397">
    <property type="entry name" value="RNaseH_sf"/>
</dbReference>
<dbReference type="InterPro" id="IPR012337">
    <property type="entry name" value="RNaseH-like_sf"/>
</dbReference>
<dbReference type="InterPro" id="IPR001584">
    <property type="entry name" value="Integrase_cat-core"/>
</dbReference>
<comment type="caution">
    <text evidence="2">The sequence shown here is derived from an EMBL/GenBank/DDBJ whole genome shotgun (WGS) entry which is preliminary data.</text>
</comment>
<sequence>MGTIKGVGRIYQQTFIDSYSKVAMAKFYDRKNALVAADMLNDKVVPWFEEEGVRLLRILTDRGTEYCGNREHHEFQLFLALEDIDHSKTKARHPQFNGIYERFHRTILKFIVVNLKI</sequence>
<proteinExistence type="predicted"/>
<dbReference type="Gene3D" id="3.30.420.10">
    <property type="entry name" value="Ribonuclease H-like superfamily/Ribonuclease H"/>
    <property type="match status" value="1"/>
</dbReference>
<dbReference type="GO" id="GO:0003676">
    <property type="term" value="F:nucleic acid binding"/>
    <property type="evidence" value="ECO:0007669"/>
    <property type="project" value="InterPro"/>
</dbReference>
<dbReference type="Proteomes" id="UP000012329">
    <property type="component" value="Unassembled WGS sequence"/>
</dbReference>
<dbReference type="EMBL" id="AFJL02000236">
    <property type="protein sequence ID" value="EMY02639.1"/>
    <property type="molecule type" value="Genomic_DNA"/>
</dbReference>
<gene>
    <name evidence="2" type="ORF">LEP1GSC029_1460</name>
</gene>
<feature type="domain" description="Integrase catalytic" evidence="1">
    <location>
        <begin position="1"/>
        <end position="117"/>
    </location>
</feature>
<dbReference type="SUPFAM" id="SSF53098">
    <property type="entry name" value="Ribonuclease H-like"/>
    <property type="match status" value="1"/>
</dbReference>
<evidence type="ECO:0000259" key="1">
    <source>
        <dbReference type="PROSITE" id="PS50994"/>
    </source>
</evidence>